<dbReference type="PANTHER" id="PTHR33143">
    <property type="entry name" value="F16F4.1 PROTEIN-RELATED"/>
    <property type="match status" value="1"/>
</dbReference>
<dbReference type="HOGENOM" id="CLU_1246880_0_0_1"/>
<organism evidence="3">
    <name type="scientific">Oryza brachyantha</name>
    <name type="common">malo sina</name>
    <dbReference type="NCBI Taxonomy" id="4533"/>
    <lineage>
        <taxon>Eukaryota</taxon>
        <taxon>Viridiplantae</taxon>
        <taxon>Streptophyta</taxon>
        <taxon>Embryophyta</taxon>
        <taxon>Tracheophyta</taxon>
        <taxon>Spermatophyta</taxon>
        <taxon>Magnoliopsida</taxon>
        <taxon>Liliopsida</taxon>
        <taxon>Poales</taxon>
        <taxon>Poaceae</taxon>
        <taxon>BOP clade</taxon>
        <taxon>Oryzoideae</taxon>
        <taxon>Oryzeae</taxon>
        <taxon>Oryzinae</taxon>
        <taxon>Oryza</taxon>
    </lineage>
</organism>
<dbReference type="EnsemblPlants" id="OB10G26590.1">
    <property type="protein sequence ID" value="OB10G26590.1"/>
    <property type="gene ID" value="OB10G26590"/>
</dbReference>
<feature type="compositionally biased region" description="Pro residues" evidence="1">
    <location>
        <begin position="123"/>
        <end position="135"/>
    </location>
</feature>
<dbReference type="InterPro" id="IPR008889">
    <property type="entry name" value="VQ"/>
</dbReference>
<feature type="compositionally biased region" description="Basic residues" evidence="1">
    <location>
        <begin position="49"/>
        <end position="61"/>
    </location>
</feature>
<accession>J3N561</accession>
<dbReference type="GeneID" id="102705666"/>
<feature type="region of interest" description="Disordered" evidence="1">
    <location>
        <begin position="89"/>
        <end position="135"/>
    </location>
</feature>
<dbReference type="KEGG" id="obr:102705666"/>
<dbReference type="eggNOG" id="ENOG502S37N">
    <property type="taxonomic scope" value="Eukaryota"/>
</dbReference>
<dbReference type="OMA" id="KIHRDSH"/>
<keyword evidence="4" id="KW-1185">Reference proteome</keyword>
<evidence type="ECO:0000313" key="4">
    <source>
        <dbReference type="Proteomes" id="UP000006038"/>
    </source>
</evidence>
<dbReference type="GO" id="GO:0005634">
    <property type="term" value="C:nucleus"/>
    <property type="evidence" value="ECO:0007669"/>
    <property type="project" value="TreeGrafter"/>
</dbReference>
<evidence type="ECO:0000313" key="3">
    <source>
        <dbReference type="EnsemblPlants" id="OB10G26590.1"/>
    </source>
</evidence>
<dbReference type="AlphaFoldDB" id="J3N561"/>
<sequence>MSPTSPRHQATAAPPSRVHRASHLIHKQPPSSSASSSSSNSSGSGSGSAHHRPPPRQHKHQQQQPVIIYTHSPKVIRTNPRDFMSIVQKLTGLETNKHGSTATSREDSSSSTDSCANQAHVAAPPPYVDPHPMPPPPPLGTRHFIPPEIPLFAPAAAASEMPLCASRGFYGGGPFMNSAGGATAFSPDLAFPDH</sequence>
<protein>
    <recommendedName>
        <fullName evidence="2">VQ domain-containing protein</fullName>
    </recommendedName>
</protein>
<dbReference type="InterPro" id="IPR039607">
    <property type="entry name" value="VQ_8/17/18/20/21/25"/>
</dbReference>
<reference evidence="3" key="1">
    <citation type="journal article" date="2013" name="Nat. Commun.">
        <title>Whole-genome sequencing of Oryza brachyantha reveals mechanisms underlying Oryza genome evolution.</title>
        <authorList>
            <person name="Chen J."/>
            <person name="Huang Q."/>
            <person name="Gao D."/>
            <person name="Wang J."/>
            <person name="Lang Y."/>
            <person name="Liu T."/>
            <person name="Li B."/>
            <person name="Bai Z."/>
            <person name="Luis Goicoechea J."/>
            <person name="Liang C."/>
            <person name="Chen C."/>
            <person name="Zhang W."/>
            <person name="Sun S."/>
            <person name="Liao Y."/>
            <person name="Zhang X."/>
            <person name="Yang L."/>
            <person name="Song C."/>
            <person name="Wang M."/>
            <person name="Shi J."/>
            <person name="Liu G."/>
            <person name="Liu J."/>
            <person name="Zhou H."/>
            <person name="Zhou W."/>
            <person name="Yu Q."/>
            <person name="An N."/>
            <person name="Chen Y."/>
            <person name="Cai Q."/>
            <person name="Wang B."/>
            <person name="Liu B."/>
            <person name="Min J."/>
            <person name="Huang Y."/>
            <person name="Wu H."/>
            <person name="Li Z."/>
            <person name="Zhang Y."/>
            <person name="Yin Y."/>
            <person name="Song W."/>
            <person name="Jiang J."/>
            <person name="Jackson S.A."/>
            <person name="Wing R.A."/>
            <person name="Wang J."/>
            <person name="Chen M."/>
        </authorList>
    </citation>
    <scope>NUCLEOTIDE SEQUENCE [LARGE SCALE GENOMIC DNA]</scope>
    <source>
        <strain evidence="3">cv. IRGC 101232</strain>
    </source>
</reference>
<name>J3N561_ORYBR</name>
<dbReference type="RefSeq" id="XP_006662630.1">
    <property type="nucleotide sequence ID" value="XM_006662567.3"/>
</dbReference>
<dbReference type="STRING" id="4533.J3N561"/>
<reference evidence="3" key="2">
    <citation type="submission" date="2013-04" db="UniProtKB">
        <authorList>
            <consortium name="EnsemblPlants"/>
        </authorList>
    </citation>
    <scope>IDENTIFICATION</scope>
</reference>
<dbReference type="OrthoDB" id="1518325at2759"/>
<feature type="region of interest" description="Disordered" evidence="1">
    <location>
        <begin position="1"/>
        <end position="75"/>
    </location>
</feature>
<dbReference type="Proteomes" id="UP000006038">
    <property type="component" value="Chromosome 10"/>
</dbReference>
<feature type="domain" description="VQ" evidence="2">
    <location>
        <begin position="70"/>
        <end position="93"/>
    </location>
</feature>
<feature type="compositionally biased region" description="Basic residues" evidence="1">
    <location>
        <begin position="17"/>
        <end position="26"/>
    </location>
</feature>
<dbReference type="Pfam" id="PF05678">
    <property type="entry name" value="VQ"/>
    <property type="match status" value="1"/>
</dbReference>
<evidence type="ECO:0000256" key="1">
    <source>
        <dbReference type="SAM" id="MobiDB-lite"/>
    </source>
</evidence>
<evidence type="ECO:0000259" key="2">
    <source>
        <dbReference type="Pfam" id="PF05678"/>
    </source>
</evidence>
<proteinExistence type="predicted"/>
<dbReference type="Gramene" id="OB10G26590.1">
    <property type="protein sequence ID" value="OB10G26590.1"/>
    <property type="gene ID" value="OB10G26590"/>
</dbReference>
<gene>
    <name evidence="3" type="primary">LOC102705666</name>
</gene>
<feature type="compositionally biased region" description="Low complexity" evidence="1">
    <location>
        <begin position="31"/>
        <end position="43"/>
    </location>
</feature>
<dbReference type="PANTHER" id="PTHR33143:SF76">
    <property type="entry name" value="VQ MOTIF-CONTAINING PROTEIN 8, CHLOROPLASTIC"/>
    <property type="match status" value="1"/>
</dbReference>